<feature type="region of interest" description="Disordered" evidence="2">
    <location>
        <begin position="542"/>
        <end position="600"/>
    </location>
</feature>
<feature type="region of interest" description="Disordered" evidence="2">
    <location>
        <begin position="671"/>
        <end position="691"/>
    </location>
</feature>
<accession>A0A0B7A9L3</accession>
<feature type="domain" description="Atos-like conserved" evidence="3">
    <location>
        <begin position="699"/>
        <end position="757"/>
    </location>
</feature>
<reference evidence="4" key="1">
    <citation type="submission" date="2014-12" db="EMBL/GenBank/DDBJ databases">
        <title>Insight into the proteome of Arion vulgaris.</title>
        <authorList>
            <person name="Aradska J."/>
            <person name="Bulat T."/>
            <person name="Smidak R."/>
            <person name="Sarate P."/>
            <person name="Gangsoo J."/>
            <person name="Sialana F."/>
            <person name="Bilban M."/>
            <person name="Lubec G."/>
        </authorList>
    </citation>
    <scope>NUCLEOTIDE SEQUENCE</scope>
    <source>
        <tissue evidence="4">Skin</tissue>
    </source>
</reference>
<dbReference type="EMBL" id="HACG01029826">
    <property type="protein sequence ID" value="CEK76691.1"/>
    <property type="molecule type" value="Transcribed_RNA"/>
</dbReference>
<dbReference type="InterPro" id="IPR051506">
    <property type="entry name" value="ATOS_Transcription_Regulators"/>
</dbReference>
<dbReference type="Pfam" id="PF13915">
    <property type="entry name" value="DUF4210"/>
    <property type="match status" value="1"/>
</dbReference>
<dbReference type="Pfam" id="PF13889">
    <property type="entry name" value="Chromosome_seg"/>
    <property type="match status" value="1"/>
</dbReference>
<organism evidence="4">
    <name type="scientific">Arion vulgaris</name>
    <dbReference type="NCBI Taxonomy" id="1028688"/>
    <lineage>
        <taxon>Eukaryota</taxon>
        <taxon>Metazoa</taxon>
        <taxon>Spiralia</taxon>
        <taxon>Lophotrochozoa</taxon>
        <taxon>Mollusca</taxon>
        <taxon>Gastropoda</taxon>
        <taxon>Heterobranchia</taxon>
        <taxon>Euthyneura</taxon>
        <taxon>Panpulmonata</taxon>
        <taxon>Eupulmonata</taxon>
        <taxon>Stylommatophora</taxon>
        <taxon>Helicina</taxon>
        <taxon>Arionoidea</taxon>
        <taxon>Arionidae</taxon>
        <taxon>Arion</taxon>
    </lineage>
</organism>
<proteinExistence type="inferred from homology"/>
<sequence length="887" mass="97490">RKLPNINSKDISVLYPSERLVSLSPLLSSSCSSSSSTSSVLLVSDSLSPTLPVVLRTSPASRQETFQGERSSGMGNCLLDIQNTLCTFSLNGTSGNSLLEQHDDDDSSKFPSGRQFNIPRKTQFDLKSYWASSSNTESQTFTVSDATFCVPSVSPSTTSPPSLNSFNISTYSLPSTVPLPLPIPHDATNNILCHNDNSSTTSLSQVILPQPSSQDEADLNYRSFFNVEPEHYNSRDLQHNCSDSLKDHRLPAHHDLDSWRNPATETPHPVPTLFEDESQATCQFDIEYASRYQTDRISTDRQEEKPALNISLDKTEPHGISSNAQTSLDTISRMNTTAAKSVEDNCQILSDITNPMSHHLQNKIPPTTTSVETNDNQSNCSYKDNYIVGPPTTSDTTTSDSSATTVQTTAVNGIYEPLSVTSDVSVDDGCSTNDISQLTDESKSSCNKRDLTETLKQATSKNGFEVKDEYTAQENDVFSDWSNDVVFYISESECKVKAEPAMSLLSSSLIEVATPSQSYKAMRPSSLSAEVNLEMRLRSNPGIGNKSKHDFPSHSRSPPFHNEIPGWNSVPPHRTVSTPSCMDRETKSEDETSSSHISVIQQQNCDNVSHTGLRRMAAKSASMIFNNRTGLPTQSSPAPLKRKPGGTFDYDVSLLNTRAIKNAFSCSKLASNANDGDDDSEEEKRRTLSTSAPASTNCLLGNFEESILNGRIDPVGTVDGFTAEIGASGSFCPKHLHLPVSAFFFALSDDNAPSPYLGHINLESVGKKGYHIPKKGTVQVTLFNPNKTVVKMFVVVFDLTDMPASSQTFIRQRTIYCPIDKKHTAPSYLRYLIHLRCASSQSGKIYLHTDIRLIFARHKLDIDAKTIPYELKSYTEGPQNPKYSPKK</sequence>
<dbReference type="SMART" id="SM01177">
    <property type="entry name" value="DUF4210"/>
    <property type="match status" value="1"/>
</dbReference>
<dbReference type="InterPro" id="IPR025261">
    <property type="entry name" value="Atos-like_cons_dom"/>
</dbReference>
<evidence type="ECO:0000256" key="2">
    <source>
        <dbReference type="SAM" id="MobiDB-lite"/>
    </source>
</evidence>
<evidence type="ECO:0000256" key="1">
    <source>
        <dbReference type="ARBA" id="ARBA00034497"/>
    </source>
</evidence>
<dbReference type="AlphaFoldDB" id="A0A0B7A9L3"/>
<gene>
    <name evidence="4" type="primary">ORF101082</name>
</gene>
<dbReference type="InterPro" id="IPR033473">
    <property type="entry name" value="Atos-like_C"/>
</dbReference>
<dbReference type="PANTHER" id="PTHR13199:SF11">
    <property type="entry name" value="PROTEIN ATOSSA"/>
    <property type="match status" value="1"/>
</dbReference>
<protein>
    <recommendedName>
        <fullName evidence="3">Atos-like conserved domain-containing protein</fullName>
    </recommendedName>
</protein>
<evidence type="ECO:0000259" key="3">
    <source>
        <dbReference type="SMART" id="SM01177"/>
    </source>
</evidence>
<name>A0A0B7A9L3_9EUPU</name>
<evidence type="ECO:0000313" key="4">
    <source>
        <dbReference type="EMBL" id="CEK76691.1"/>
    </source>
</evidence>
<comment type="similarity">
    <text evidence="1">Belongs to the ATOS family.</text>
</comment>
<feature type="non-terminal residue" evidence="4">
    <location>
        <position position="1"/>
    </location>
</feature>
<dbReference type="PANTHER" id="PTHR13199">
    <property type="entry name" value="GH03947P"/>
    <property type="match status" value="1"/>
</dbReference>